<name>A0A0E0MPY1_ORYPU</name>
<evidence type="ECO:0000313" key="9">
    <source>
        <dbReference type="Proteomes" id="UP000026962"/>
    </source>
</evidence>
<dbReference type="PANTHER" id="PTHR33109">
    <property type="entry name" value="EPIDERMAL PATTERNING FACTOR-LIKE PROTEIN 4"/>
    <property type="match status" value="1"/>
</dbReference>
<dbReference type="PANTHER" id="PTHR33109:SF93">
    <property type="entry name" value="EPIDERMAL PATTERNING FACTOR-LIKE PROTEIN"/>
    <property type="match status" value="1"/>
</dbReference>
<evidence type="ECO:0000256" key="5">
    <source>
        <dbReference type="ARBA" id="ARBA00023157"/>
    </source>
</evidence>
<evidence type="ECO:0000256" key="6">
    <source>
        <dbReference type="RuleBase" id="RU367102"/>
    </source>
</evidence>
<dbReference type="HOGENOM" id="CLU_135272_0_0_1"/>
<dbReference type="GO" id="GO:0010052">
    <property type="term" value="P:guard cell differentiation"/>
    <property type="evidence" value="ECO:0007669"/>
    <property type="project" value="UniProtKB-UniRule"/>
</dbReference>
<keyword evidence="6" id="KW-0217">Developmental protein</keyword>
<comment type="similarity">
    <text evidence="2 6">Belongs to the plant cysteine rich small secretory peptide family. Epidermal patterning factor subfamily.</text>
</comment>
<comment type="function">
    <text evidence="6">Controls stomatal patterning.</text>
</comment>
<keyword evidence="5" id="KW-1015">Disulfide bond</keyword>
<reference evidence="8" key="1">
    <citation type="submission" date="2015-04" db="UniProtKB">
        <authorList>
            <consortium name="EnsemblPlants"/>
        </authorList>
    </citation>
    <scope>IDENTIFICATION</scope>
</reference>
<comment type="subcellular location">
    <subcellularLocation>
        <location evidence="1 6">Secreted</location>
    </subcellularLocation>
</comment>
<proteinExistence type="inferred from homology"/>
<keyword evidence="9" id="KW-1185">Reference proteome</keyword>
<feature type="signal peptide" evidence="6">
    <location>
        <begin position="1"/>
        <end position="22"/>
    </location>
</feature>
<keyword evidence="4 6" id="KW-0732">Signal</keyword>
<reference evidence="8" key="2">
    <citation type="submission" date="2018-05" db="EMBL/GenBank/DDBJ databases">
        <title>OpunRS2 (Oryza punctata Reference Sequence Version 2).</title>
        <authorList>
            <person name="Zhang J."/>
            <person name="Kudrna D."/>
            <person name="Lee S."/>
            <person name="Talag J."/>
            <person name="Welchert J."/>
            <person name="Wing R.A."/>
        </authorList>
    </citation>
    <scope>NUCLEOTIDE SEQUENCE [LARGE SCALE GENOMIC DNA]</scope>
</reference>
<dbReference type="EnsemblPlants" id="OPUNC12G18010.1">
    <property type="protein sequence ID" value="OPUNC12G18010.1"/>
    <property type="gene ID" value="OPUNC12G18010"/>
</dbReference>
<protein>
    <recommendedName>
        <fullName evidence="6">Epidermal patterning factor-like protein</fullName>
    </recommendedName>
</protein>
<keyword evidence="3 6" id="KW-0964">Secreted</keyword>
<dbReference type="InterPro" id="IPR039455">
    <property type="entry name" value="EPFL"/>
</dbReference>
<evidence type="ECO:0000256" key="4">
    <source>
        <dbReference type="ARBA" id="ARBA00022729"/>
    </source>
</evidence>
<evidence type="ECO:0000313" key="8">
    <source>
        <dbReference type="EnsemblPlants" id="OPUNC12G18010.1"/>
    </source>
</evidence>
<dbReference type="Pfam" id="PF17181">
    <property type="entry name" value="EPF"/>
    <property type="match status" value="1"/>
</dbReference>
<feature type="compositionally biased region" description="Polar residues" evidence="7">
    <location>
        <begin position="77"/>
        <end position="88"/>
    </location>
</feature>
<dbReference type="AlphaFoldDB" id="A0A0E0MPY1"/>
<evidence type="ECO:0000256" key="3">
    <source>
        <dbReference type="ARBA" id="ARBA00022525"/>
    </source>
</evidence>
<sequence length="114" mass="12115">MGSHRNALLLQLLLLLAAAAITTHLEMMEGAAAVATGSRPPSCEGMCSSSCGGHCQAVQVPVTPSDLLLNTTTTTTASSPRRTAQLKQKQAAEAYDDHSNYKPLSWRCKCRLNS</sequence>
<dbReference type="OMA" id="ECKCRTA"/>
<accession>A0A0E0MPY1</accession>
<feature type="region of interest" description="Disordered" evidence="7">
    <location>
        <begin position="73"/>
        <end position="96"/>
    </location>
</feature>
<feature type="chain" id="PRO_5027142382" description="Epidermal patterning factor-like protein" evidence="6">
    <location>
        <begin position="23"/>
        <end position="114"/>
    </location>
</feature>
<evidence type="ECO:0000256" key="1">
    <source>
        <dbReference type="ARBA" id="ARBA00004613"/>
    </source>
</evidence>
<dbReference type="GO" id="GO:0005576">
    <property type="term" value="C:extracellular region"/>
    <property type="evidence" value="ECO:0007669"/>
    <property type="project" value="UniProtKB-SubCell"/>
</dbReference>
<organism evidence="8">
    <name type="scientific">Oryza punctata</name>
    <name type="common">Red rice</name>
    <dbReference type="NCBI Taxonomy" id="4537"/>
    <lineage>
        <taxon>Eukaryota</taxon>
        <taxon>Viridiplantae</taxon>
        <taxon>Streptophyta</taxon>
        <taxon>Embryophyta</taxon>
        <taxon>Tracheophyta</taxon>
        <taxon>Spermatophyta</taxon>
        <taxon>Magnoliopsida</taxon>
        <taxon>Liliopsida</taxon>
        <taxon>Poales</taxon>
        <taxon>Poaceae</taxon>
        <taxon>BOP clade</taxon>
        <taxon>Oryzoideae</taxon>
        <taxon>Oryzeae</taxon>
        <taxon>Oryzinae</taxon>
        <taxon>Oryza</taxon>
    </lineage>
</organism>
<dbReference type="STRING" id="4537.A0A0E0MPY1"/>
<evidence type="ECO:0000256" key="2">
    <source>
        <dbReference type="ARBA" id="ARBA00008127"/>
    </source>
</evidence>
<dbReference type="Proteomes" id="UP000026962">
    <property type="component" value="Chromosome 12"/>
</dbReference>
<evidence type="ECO:0000256" key="7">
    <source>
        <dbReference type="SAM" id="MobiDB-lite"/>
    </source>
</evidence>
<dbReference type="Gramene" id="OPUNC12G18010.1">
    <property type="protein sequence ID" value="OPUNC12G18010.1"/>
    <property type="gene ID" value="OPUNC12G18010"/>
</dbReference>